<evidence type="ECO:0000256" key="3">
    <source>
        <dbReference type="ARBA" id="ARBA00022801"/>
    </source>
</evidence>
<dbReference type="InterPro" id="IPR036852">
    <property type="entry name" value="Peptidase_S8/S53_dom_sf"/>
</dbReference>
<evidence type="ECO:0000256" key="2">
    <source>
        <dbReference type="ARBA" id="ARBA00022670"/>
    </source>
</evidence>
<feature type="active site" description="Charge relay system" evidence="5">
    <location>
        <position position="108"/>
    </location>
</feature>
<evidence type="ECO:0000313" key="9">
    <source>
        <dbReference type="Proteomes" id="UP000321533"/>
    </source>
</evidence>
<organism evidence="8 9">
    <name type="scientific">Panacibacter ginsenosidivorans</name>
    <dbReference type="NCBI Taxonomy" id="1813871"/>
    <lineage>
        <taxon>Bacteria</taxon>
        <taxon>Pseudomonadati</taxon>
        <taxon>Bacteroidota</taxon>
        <taxon>Chitinophagia</taxon>
        <taxon>Chitinophagales</taxon>
        <taxon>Chitinophagaceae</taxon>
        <taxon>Panacibacter</taxon>
    </lineage>
</organism>
<dbReference type="SUPFAM" id="SSF81296">
    <property type="entry name" value="E set domains"/>
    <property type="match status" value="1"/>
</dbReference>
<keyword evidence="9" id="KW-1185">Reference proteome</keyword>
<keyword evidence="3 5" id="KW-0378">Hydrolase</keyword>
<proteinExistence type="inferred from homology"/>
<dbReference type="InterPro" id="IPR023827">
    <property type="entry name" value="Peptidase_S8_Asp-AS"/>
</dbReference>
<comment type="similarity">
    <text evidence="1 5">Belongs to the peptidase S8 family.</text>
</comment>
<dbReference type="OrthoDB" id="5451596at2"/>
<feature type="active site" description="Charge relay system" evidence="5">
    <location>
        <position position="356"/>
    </location>
</feature>
<dbReference type="Pfam" id="PF02922">
    <property type="entry name" value="CBM_48"/>
    <property type="match status" value="1"/>
</dbReference>
<dbReference type="InterPro" id="IPR004193">
    <property type="entry name" value="Glyco_hydro_13_N"/>
</dbReference>
<dbReference type="InterPro" id="IPR000209">
    <property type="entry name" value="Peptidase_S8/S53_dom"/>
</dbReference>
<dbReference type="GO" id="GO:0004553">
    <property type="term" value="F:hydrolase activity, hydrolyzing O-glycosyl compounds"/>
    <property type="evidence" value="ECO:0007669"/>
    <property type="project" value="InterPro"/>
</dbReference>
<dbReference type="AlphaFoldDB" id="A0A5B8VBP7"/>
<dbReference type="RefSeq" id="WP_147191498.1">
    <property type="nucleotide sequence ID" value="NZ_CP042435.1"/>
</dbReference>
<feature type="active site" description="Charge relay system" evidence="5">
    <location>
        <position position="148"/>
    </location>
</feature>
<protein>
    <submittedName>
        <fullName evidence="8">S8 family serine peptidase</fullName>
    </submittedName>
</protein>
<dbReference type="InterPro" id="IPR013783">
    <property type="entry name" value="Ig-like_fold"/>
</dbReference>
<dbReference type="PROSITE" id="PS00138">
    <property type="entry name" value="SUBTILASE_SER"/>
    <property type="match status" value="1"/>
</dbReference>
<keyword evidence="4 5" id="KW-0720">Serine protease</keyword>
<evidence type="ECO:0000256" key="4">
    <source>
        <dbReference type="ARBA" id="ARBA00022825"/>
    </source>
</evidence>
<dbReference type="Pfam" id="PF00082">
    <property type="entry name" value="Peptidase_S8"/>
    <property type="match status" value="1"/>
</dbReference>
<dbReference type="Proteomes" id="UP000321533">
    <property type="component" value="Chromosome"/>
</dbReference>
<dbReference type="Gene3D" id="2.60.40.10">
    <property type="entry name" value="Immunoglobulins"/>
    <property type="match status" value="1"/>
</dbReference>
<evidence type="ECO:0000256" key="5">
    <source>
        <dbReference type="PROSITE-ProRule" id="PRU01240"/>
    </source>
</evidence>
<accession>A0A5B8VBP7</accession>
<dbReference type="GO" id="GO:0004252">
    <property type="term" value="F:serine-type endopeptidase activity"/>
    <property type="evidence" value="ECO:0007669"/>
    <property type="project" value="UniProtKB-UniRule"/>
</dbReference>
<dbReference type="CDD" id="cd07184">
    <property type="entry name" value="E_set_Isoamylase_like_N"/>
    <property type="match status" value="1"/>
</dbReference>
<dbReference type="InterPro" id="IPR014756">
    <property type="entry name" value="Ig_E-set"/>
</dbReference>
<dbReference type="Gene3D" id="3.40.50.200">
    <property type="entry name" value="Peptidase S8/S53 domain"/>
    <property type="match status" value="1"/>
</dbReference>
<dbReference type="PANTHER" id="PTHR43806:SF11">
    <property type="entry name" value="CEREVISIN-RELATED"/>
    <property type="match status" value="1"/>
</dbReference>
<evidence type="ECO:0000259" key="7">
    <source>
        <dbReference type="Pfam" id="PF02922"/>
    </source>
</evidence>
<feature type="domain" description="Peptidase S8/S53" evidence="6">
    <location>
        <begin position="99"/>
        <end position="403"/>
    </location>
</feature>
<evidence type="ECO:0000256" key="1">
    <source>
        <dbReference type="ARBA" id="ARBA00011073"/>
    </source>
</evidence>
<dbReference type="SUPFAM" id="SSF52743">
    <property type="entry name" value="Subtilisin-like"/>
    <property type="match status" value="1"/>
</dbReference>
<dbReference type="InterPro" id="IPR050131">
    <property type="entry name" value="Peptidase_S8_subtilisin-like"/>
</dbReference>
<feature type="domain" description="Glycoside hydrolase family 13 N-terminal" evidence="7">
    <location>
        <begin position="438"/>
        <end position="491"/>
    </location>
</feature>
<dbReference type="GO" id="GO:0005975">
    <property type="term" value="P:carbohydrate metabolic process"/>
    <property type="evidence" value="ECO:0007669"/>
    <property type="project" value="InterPro"/>
</dbReference>
<gene>
    <name evidence="8" type="ORF">FRZ67_17130</name>
</gene>
<evidence type="ECO:0000313" key="8">
    <source>
        <dbReference type="EMBL" id="QEC68947.1"/>
    </source>
</evidence>
<sequence>MDNGEKVICPLCSDAVDKLLYRFHIDSERSVLEKIKMQNPSWTLNDGLCGRCVDYYHTAIVMEQRILPEIGPHFPIKSADDFVILPTPLRVHAHPRYTGKGVTICFIDSGFCAHPDLVATRNRIKLMLDITTGELIDSTTIDASSAWHGTMTTVVCAGNGYLSNGLYKGIACDAELVLLKVQDVNGKITTENLVKALQWVHDHHKAYNIRIVNISLGDDETGSYKESKVDLLAEALIEKGITIIAAVGNDENGKIHPPANSLHVIAIGGIDDGNELNNNIKAYHSNYGATADAFMKPELVAHAIWIAAPILPGTKEHTEATSLYCSISEYKDIEVIARIQQAKYISANYMHVDGTSFATPIVTAVAAQLLEANPSLTPKSIRQILFSTAKRYESILPERQGYGIIQPRKAILKVVKKAQVMRPQTSPLIDRKKNSIEFYIQHDCAEQISLAGSFNNWAPDVLLLEPSQNGIWKIEIPLLAEGRYAYKFLINEELWMEDVENPYREPDGFNGFNSLLFIQN</sequence>
<reference evidence="8 9" key="1">
    <citation type="journal article" date="2016" name="Int. J. Syst. Evol. Microbiol.">
        <title>Panacibacter ginsenosidivorans gen. nov., sp. nov., with ginsenoside converting activity isolated from soil of a ginseng field.</title>
        <authorList>
            <person name="Siddiqi M.Z."/>
            <person name="Muhammad Shafi S."/>
            <person name="Choi K.D."/>
            <person name="Im W.T."/>
        </authorList>
    </citation>
    <scope>NUCLEOTIDE SEQUENCE [LARGE SCALE GENOMIC DNA]</scope>
    <source>
        <strain evidence="8 9">Gsoil1550</strain>
    </source>
</reference>
<dbReference type="PANTHER" id="PTHR43806">
    <property type="entry name" value="PEPTIDASE S8"/>
    <property type="match status" value="1"/>
</dbReference>
<dbReference type="PROSITE" id="PS51892">
    <property type="entry name" value="SUBTILASE"/>
    <property type="match status" value="1"/>
</dbReference>
<dbReference type="KEGG" id="pgin:FRZ67_17130"/>
<dbReference type="GO" id="GO:0006508">
    <property type="term" value="P:proteolysis"/>
    <property type="evidence" value="ECO:0007669"/>
    <property type="project" value="UniProtKB-KW"/>
</dbReference>
<dbReference type="PROSITE" id="PS00136">
    <property type="entry name" value="SUBTILASE_ASP"/>
    <property type="match status" value="1"/>
</dbReference>
<dbReference type="InterPro" id="IPR023828">
    <property type="entry name" value="Peptidase_S8_Ser-AS"/>
</dbReference>
<name>A0A5B8VBP7_9BACT</name>
<dbReference type="EMBL" id="CP042435">
    <property type="protein sequence ID" value="QEC68947.1"/>
    <property type="molecule type" value="Genomic_DNA"/>
</dbReference>
<evidence type="ECO:0000259" key="6">
    <source>
        <dbReference type="Pfam" id="PF00082"/>
    </source>
</evidence>
<keyword evidence="2 5" id="KW-0645">Protease</keyword>